<dbReference type="Gene3D" id="3.40.50.300">
    <property type="entry name" value="P-loop containing nucleotide triphosphate hydrolases"/>
    <property type="match status" value="1"/>
</dbReference>
<evidence type="ECO:0000259" key="2">
    <source>
        <dbReference type="Pfam" id="PF24883"/>
    </source>
</evidence>
<keyword evidence="4" id="KW-1185">Reference proteome</keyword>
<dbReference type="Pfam" id="PF24883">
    <property type="entry name" value="NPHP3_N"/>
    <property type="match status" value="1"/>
</dbReference>
<gene>
    <name evidence="3" type="ORF">CONPUDRAFT_62342</name>
</gene>
<dbReference type="OrthoDB" id="2928561at2759"/>
<dbReference type="Proteomes" id="UP000053558">
    <property type="component" value="Unassembled WGS sequence"/>
</dbReference>
<dbReference type="RefSeq" id="XP_007772366.1">
    <property type="nucleotide sequence ID" value="XM_007774176.1"/>
</dbReference>
<dbReference type="InterPro" id="IPR027417">
    <property type="entry name" value="P-loop_NTPase"/>
</dbReference>
<dbReference type="SUPFAM" id="SSF52540">
    <property type="entry name" value="P-loop containing nucleoside triphosphate hydrolases"/>
    <property type="match status" value="1"/>
</dbReference>
<dbReference type="GeneID" id="19208227"/>
<accession>A0A5M3MDJ6</accession>
<dbReference type="KEGG" id="cput:CONPUDRAFT_62342"/>
<dbReference type="InterPro" id="IPR056884">
    <property type="entry name" value="NPHP3-like_N"/>
</dbReference>
<feature type="domain" description="Nephrocystin 3-like N-terminal" evidence="2">
    <location>
        <begin position="33"/>
        <end position="113"/>
    </location>
</feature>
<protein>
    <recommendedName>
        <fullName evidence="2">Nephrocystin 3-like N-terminal domain-containing protein</fullName>
    </recommendedName>
</protein>
<evidence type="ECO:0000256" key="1">
    <source>
        <dbReference type="ARBA" id="ARBA00022737"/>
    </source>
</evidence>
<dbReference type="EMBL" id="JH711584">
    <property type="protein sequence ID" value="EIW77332.1"/>
    <property type="molecule type" value="Genomic_DNA"/>
</dbReference>
<comment type="caution">
    <text evidence="3">The sequence shown here is derived from an EMBL/GenBank/DDBJ whole genome shotgun (WGS) entry which is preliminary data.</text>
</comment>
<keyword evidence="1" id="KW-0677">Repeat</keyword>
<feature type="non-terminal residue" evidence="3">
    <location>
        <position position="1"/>
    </location>
</feature>
<sequence length="119" mass="13011">AICDSAKRQPFSQCLPDTRVDLPADLRQHVAKGSGKIIWLSGESGCAKSMIAHTLADQLREEGSLAATFFFSRKHVKRNDTDTFFLTIAYQLGLLHPRARGAIGKVIAEDTALLSPEKS</sequence>
<dbReference type="AlphaFoldDB" id="A0A5M3MDJ6"/>
<name>A0A5M3MDJ6_CONPW</name>
<evidence type="ECO:0000313" key="4">
    <source>
        <dbReference type="Proteomes" id="UP000053558"/>
    </source>
</evidence>
<reference evidence="4" key="1">
    <citation type="journal article" date="2012" name="Science">
        <title>The Paleozoic origin of enzymatic lignin decomposition reconstructed from 31 fungal genomes.</title>
        <authorList>
            <person name="Floudas D."/>
            <person name="Binder M."/>
            <person name="Riley R."/>
            <person name="Barry K."/>
            <person name="Blanchette R.A."/>
            <person name="Henrissat B."/>
            <person name="Martinez A.T."/>
            <person name="Otillar R."/>
            <person name="Spatafora J.W."/>
            <person name="Yadav J.S."/>
            <person name="Aerts A."/>
            <person name="Benoit I."/>
            <person name="Boyd A."/>
            <person name="Carlson A."/>
            <person name="Copeland A."/>
            <person name="Coutinho P.M."/>
            <person name="de Vries R.P."/>
            <person name="Ferreira P."/>
            <person name="Findley K."/>
            <person name="Foster B."/>
            <person name="Gaskell J."/>
            <person name="Glotzer D."/>
            <person name="Gorecki P."/>
            <person name="Heitman J."/>
            <person name="Hesse C."/>
            <person name="Hori C."/>
            <person name="Igarashi K."/>
            <person name="Jurgens J.A."/>
            <person name="Kallen N."/>
            <person name="Kersten P."/>
            <person name="Kohler A."/>
            <person name="Kuees U."/>
            <person name="Kumar T.K.A."/>
            <person name="Kuo A."/>
            <person name="LaButti K."/>
            <person name="Larrondo L.F."/>
            <person name="Lindquist E."/>
            <person name="Ling A."/>
            <person name="Lombard V."/>
            <person name="Lucas S."/>
            <person name="Lundell T."/>
            <person name="Martin R."/>
            <person name="McLaughlin D.J."/>
            <person name="Morgenstern I."/>
            <person name="Morin E."/>
            <person name="Murat C."/>
            <person name="Nagy L.G."/>
            <person name="Nolan M."/>
            <person name="Ohm R.A."/>
            <person name="Patyshakuliyeva A."/>
            <person name="Rokas A."/>
            <person name="Ruiz-Duenas F.J."/>
            <person name="Sabat G."/>
            <person name="Salamov A."/>
            <person name="Samejima M."/>
            <person name="Schmutz J."/>
            <person name="Slot J.C."/>
            <person name="St John F."/>
            <person name="Stenlid J."/>
            <person name="Sun H."/>
            <person name="Sun S."/>
            <person name="Syed K."/>
            <person name="Tsang A."/>
            <person name="Wiebenga A."/>
            <person name="Young D."/>
            <person name="Pisabarro A."/>
            <person name="Eastwood D.C."/>
            <person name="Martin F."/>
            <person name="Cullen D."/>
            <person name="Grigoriev I.V."/>
            <person name="Hibbett D.S."/>
        </authorList>
    </citation>
    <scope>NUCLEOTIDE SEQUENCE [LARGE SCALE GENOMIC DNA]</scope>
    <source>
        <strain evidence="4">RWD-64-598 SS2</strain>
    </source>
</reference>
<organism evidence="3 4">
    <name type="scientific">Coniophora puteana (strain RWD-64-598)</name>
    <name type="common">Brown rot fungus</name>
    <dbReference type="NCBI Taxonomy" id="741705"/>
    <lineage>
        <taxon>Eukaryota</taxon>
        <taxon>Fungi</taxon>
        <taxon>Dikarya</taxon>
        <taxon>Basidiomycota</taxon>
        <taxon>Agaricomycotina</taxon>
        <taxon>Agaricomycetes</taxon>
        <taxon>Agaricomycetidae</taxon>
        <taxon>Boletales</taxon>
        <taxon>Coniophorineae</taxon>
        <taxon>Coniophoraceae</taxon>
        <taxon>Coniophora</taxon>
    </lineage>
</organism>
<proteinExistence type="predicted"/>
<evidence type="ECO:0000313" key="3">
    <source>
        <dbReference type="EMBL" id="EIW77332.1"/>
    </source>
</evidence>